<comment type="caution">
    <text evidence="7">The sequence shown here is derived from an EMBL/GenBank/DDBJ whole genome shotgun (WGS) entry which is preliminary data.</text>
</comment>
<keyword evidence="2 6" id="KW-0812">Transmembrane</keyword>
<dbReference type="Pfam" id="PF03595">
    <property type="entry name" value="SLAC1"/>
    <property type="match status" value="1"/>
</dbReference>
<dbReference type="Gene3D" id="1.50.10.150">
    <property type="entry name" value="Voltage-dependent anion channel"/>
    <property type="match status" value="1"/>
</dbReference>
<evidence type="ECO:0000313" key="7">
    <source>
        <dbReference type="EMBL" id="GAA2344643.1"/>
    </source>
</evidence>
<evidence type="ECO:0000256" key="4">
    <source>
        <dbReference type="ARBA" id="ARBA00023136"/>
    </source>
</evidence>
<dbReference type="Proteomes" id="UP001500253">
    <property type="component" value="Unassembled WGS sequence"/>
</dbReference>
<feature type="transmembrane region" description="Helical" evidence="6">
    <location>
        <begin position="198"/>
        <end position="217"/>
    </location>
</feature>
<feature type="transmembrane region" description="Helical" evidence="6">
    <location>
        <begin position="237"/>
        <end position="257"/>
    </location>
</feature>
<gene>
    <name evidence="7" type="ORF">GCM10010246_32970</name>
</gene>
<evidence type="ECO:0000256" key="1">
    <source>
        <dbReference type="ARBA" id="ARBA00004141"/>
    </source>
</evidence>
<reference evidence="7 8" key="1">
    <citation type="journal article" date="2019" name="Int. J. Syst. Evol. Microbiol.">
        <title>The Global Catalogue of Microorganisms (GCM) 10K type strain sequencing project: providing services to taxonomists for standard genome sequencing and annotation.</title>
        <authorList>
            <consortium name="The Broad Institute Genomics Platform"/>
            <consortium name="The Broad Institute Genome Sequencing Center for Infectious Disease"/>
            <person name="Wu L."/>
            <person name="Ma J."/>
        </authorList>
    </citation>
    <scope>NUCLEOTIDE SEQUENCE [LARGE SCALE GENOMIC DNA]</scope>
    <source>
        <strain evidence="7 8">JCM 4316</strain>
    </source>
</reference>
<comment type="subcellular location">
    <subcellularLocation>
        <location evidence="1">Membrane</location>
        <topology evidence="1">Multi-pass membrane protein</topology>
    </subcellularLocation>
</comment>
<keyword evidence="8" id="KW-1185">Reference proteome</keyword>
<protein>
    <submittedName>
        <fullName evidence="7">Tellurite resistance/C4-dicarboxylate transporter family protein</fullName>
    </submittedName>
</protein>
<evidence type="ECO:0000313" key="8">
    <source>
        <dbReference type="Proteomes" id="UP001500253"/>
    </source>
</evidence>
<evidence type="ECO:0000256" key="5">
    <source>
        <dbReference type="SAM" id="MobiDB-lite"/>
    </source>
</evidence>
<accession>A0ABN3G5K6</accession>
<proteinExistence type="predicted"/>
<feature type="transmembrane region" description="Helical" evidence="6">
    <location>
        <begin position="98"/>
        <end position="121"/>
    </location>
</feature>
<feature type="transmembrane region" description="Helical" evidence="6">
    <location>
        <begin position="301"/>
        <end position="319"/>
    </location>
</feature>
<name>A0ABN3G5K6_9ACTN</name>
<feature type="region of interest" description="Disordered" evidence="5">
    <location>
        <begin position="324"/>
        <end position="350"/>
    </location>
</feature>
<feature type="transmembrane region" description="Helical" evidence="6">
    <location>
        <begin position="12"/>
        <end position="30"/>
    </location>
</feature>
<evidence type="ECO:0000256" key="2">
    <source>
        <dbReference type="ARBA" id="ARBA00022692"/>
    </source>
</evidence>
<feature type="compositionally biased region" description="Basic residues" evidence="5">
    <location>
        <begin position="332"/>
        <end position="344"/>
    </location>
</feature>
<keyword evidence="4 6" id="KW-0472">Membrane</keyword>
<dbReference type="InterPro" id="IPR004695">
    <property type="entry name" value="SLAC1/Mae1/Ssu1/TehA"/>
</dbReference>
<feature type="transmembrane region" description="Helical" evidence="6">
    <location>
        <begin position="269"/>
        <end position="289"/>
    </location>
</feature>
<dbReference type="InterPro" id="IPR038665">
    <property type="entry name" value="Voltage-dep_anion_channel_sf"/>
</dbReference>
<dbReference type="CDD" id="cd09319">
    <property type="entry name" value="TDT_like_1"/>
    <property type="match status" value="1"/>
</dbReference>
<feature type="transmembrane region" description="Helical" evidence="6">
    <location>
        <begin position="133"/>
        <end position="154"/>
    </location>
</feature>
<sequence length="350" mass="36462">MRVEPELRPGGFAPVMATGIVSQAVGAAGARRLSDGLLAVAVALYGLLLAGWARRLARHRRDVARELREPAKVFGFFTFVAGSDVLATRLAAGPGRPVAAVLLAVALPVWLALMWCAARVVRGLGVGGVPRHVDGSWFLCVVGLQSLVLAGGALEPHRALAAKVAGWVLGVALYVAVAAAVAGRVVSVGLRPRELTPPYWVTMGACAISLLAGARLVPQGLDPAPTGGAVADFLLAMWGWITLLVPVLLAAGIWRHGVHRVPLAYEPTWWTIVFPLGMYAMSSAVLGTTEGQHRLVSVGHAMAWGASGAWTLAALGALLPRLPGGAPGRGSGQKKRSRKGKARRQAPFAS</sequence>
<evidence type="ECO:0000256" key="6">
    <source>
        <dbReference type="SAM" id="Phobius"/>
    </source>
</evidence>
<organism evidence="7 8">
    <name type="scientific">Streptomyces cuspidosporus</name>
    <dbReference type="NCBI Taxonomy" id="66882"/>
    <lineage>
        <taxon>Bacteria</taxon>
        <taxon>Bacillati</taxon>
        <taxon>Actinomycetota</taxon>
        <taxon>Actinomycetes</taxon>
        <taxon>Kitasatosporales</taxon>
        <taxon>Streptomycetaceae</taxon>
        <taxon>Streptomyces</taxon>
    </lineage>
</organism>
<feature type="transmembrane region" description="Helical" evidence="6">
    <location>
        <begin position="36"/>
        <end position="53"/>
    </location>
</feature>
<evidence type="ECO:0000256" key="3">
    <source>
        <dbReference type="ARBA" id="ARBA00022989"/>
    </source>
</evidence>
<feature type="transmembrane region" description="Helical" evidence="6">
    <location>
        <begin position="166"/>
        <end position="186"/>
    </location>
</feature>
<dbReference type="EMBL" id="BAAASD010000011">
    <property type="protein sequence ID" value="GAA2344643.1"/>
    <property type="molecule type" value="Genomic_DNA"/>
</dbReference>
<keyword evidence="3 6" id="KW-1133">Transmembrane helix</keyword>
<feature type="transmembrane region" description="Helical" evidence="6">
    <location>
        <begin position="73"/>
        <end position="92"/>
    </location>
</feature>